<dbReference type="EMBL" id="CP000804">
    <property type="protein sequence ID" value="ABU57088.1"/>
    <property type="molecule type" value="Genomic_DNA"/>
</dbReference>
<evidence type="ECO:0000313" key="1">
    <source>
        <dbReference type="EMBL" id="ABU57088.1"/>
    </source>
</evidence>
<dbReference type="Proteomes" id="UP000000263">
    <property type="component" value="Chromosome"/>
</dbReference>
<name>A7NHZ1_ROSCS</name>
<dbReference type="STRING" id="383372.Rcas_0976"/>
<organism evidence="1 2">
    <name type="scientific">Roseiflexus castenholzii (strain DSM 13941 / HLO8)</name>
    <dbReference type="NCBI Taxonomy" id="383372"/>
    <lineage>
        <taxon>Bacteria</taxon>
        <taxon>Bacillati</taxon>
        <taxon>Chloroflexota</taxon>
        <taxon>Chloroflexia</taxon>
        <taxon>Chloroflexales</taxon>
        <taxon>Roseiflexineae</taxon>
        <taxon>Roseiflexaceae</taxon>
        <taxon>Roseiflexus</taxon>
    </lineage>
</organism>
<dbReference type="KEGG" id="rca:Rcas_0976"/>
<gene>
    <name evidence="1" type="ordered locus">Rcas_0976</name>
</gene>
<dbReference type="HOGENOM" id="CLU_1255162_0_0_0"/>
<accession>A7NHZ1</accession>
<dbReference type="RefSeq" id="WP_012119518.1">
    <property type="nucleotide sequence ID" value="NC_009767.1"/>
</dbReference>
<protein>
    <submittedName>
        <fullName evidence="1">Uncharacterized protein</fullName>
    </submittedName>
</protein>
<evidence type="ECO:0000313" key="2">
    <source>
        <dbReference type="Proteomes" id="UP000000263"/>
    </source>
</evidence>
<reference evidence="1 2" key="1">
    <citation type="submission" date="2007-08" db="EMBL/GenBank/DDBJ databases">
        <title>Complete sequence of Roseiflexus castenholzii DSM 13941.</title>
        <authorList>
            <consortium name="US DOE Joint Genome Institute"/>
            <person name="Copeland A."/>
            <person name="Lucas S."/>
            <person name="Lapidus A."/>
            <person name="Barry K."/>
            <person name="Glavina del Rio T."/>
            <person name="Dalin E."/>
            <person name="Tice H."/>
            <person name="Pitluck S."/>
            <person name="Thompson L.S."/>
            <person name="Brettin T."/>
            <person name="Bruce D."/>
            <person name="Detter J.C."/>
            <person name="Han C."/>
            <person name="Tapia R."/>
            <person name="Schmutz J."/>
            <person name="Larimer F."/>
            <person name="Land M."/>
            <person name="Hauser L."/>
            <person name="Kyrpides N."/>
            <person name="Mikhailova N."/>
            <person name="Bryant D.A."/>
            <person name="Hanada S."/>
            <person name="Tsukatani Y."/>
            <person name="Richardson P."/>
        </authorList>
    </citation>
    <scope>NUCLEOTIDE SEQUENCE [LARGE SCALE GENOMIC DNA]</scope>
    <source>
        <strain evidence="2">DSM 13941 / HLO8</strain>
    </source>
</reference>
<dbReference type="OrthoDB" id="9833472at2"/>
<keyword evidence="2" id="KW-1185">Reference proteome</keyword>
<dbReference type="AlphaFoldDB" id="A7NHZ1"/>
<sequence length="220" mass="24518">MSTELMLPSDAFQSALMRLLALPDRAGLAALVEDAPLVLSDEFLAAAQQVAQDPAAAALRERLDWLIALRQQADQDVPAAFQAVLAATTLEELRQVADRWPLTLNDAFAEVVEHLAQQFADAGQQEVADGLRQRLVALAQLRFYRETWTETPQGKAIFAFLNADDDAAALSVFHARRDLLDHPEAQRTLDEVIQGGDPESQQRLERRRVLLRYLRGEEHA</sequence>
<proteinExistence type="predicted"/>